<dbReference type="InterPro" id="IPR011009">
    <property type="entry name" value="Kinase-like_dom_sf"/>
</dbReference>
<proteinExistence type="inferred from homology"/>
<dbReference type="AlphaFoldDB" id="A0A7M3SA78"/>
<organism evidence="3 4">
    <name type="scientific">Anaerocolumna chitinilytica</name>
    <dbReference type="NCBI Taxonomy" id="1727145"/>
    <lineage>
        <taxon>Bacteria</taxon>
        <taxon>Bacillati</taxon>
        <taxon>Bacillota</taxon>
        <taxon>Clostridia</taxon>
        <taxon>Lachnospirales</taxon>
        <taxon>Lachnospiraceae</taxon>
        <taxon>Anaerocolumna</taxon>
    </lineage>
</organism>
<name>A0A7M3SA78_9FIRM</name>
<dbReference type="InterPro" id="IPR050249">
    <property type="entry name" value="Pseudomonas-type_ThrB"/>
</dbReference>
<dbReference type="Gene3D" id="3.30.200.20">
    <property type="entry name" value="Phosphorylase Kinase, domain 1"/>
    <property type="match status" value="1"/>
</dbReference>
<dbReference type="RefSeq" id="WP_185257053.1">
    <property type="nucleotide sequence ID" value="NZ_AP023368.1"/>
</dbReference>
<accession>A0A7M3SA78</accession>
<comment type="similarity">
    <text evidence="1">Belongs to the pseudomonas-type ThrB family.</text>
</comment>
<dbReference type="GO" id="GO:0019202">
    <property type="term" value="F:amino acid kinase activity"/>
    <property type="evidence" value="ECO:0007669"/>
    <property type="project" value="TreeGrafter"/>
</dbReference>
<keyword evidence="4" id="KW-1185">Reference proteome</keyword>
<reference evidence="3 4" key="1">
    <citation type="submission" date="2020-08" db="EMBL/GenBank/DDBJ databases">
        <title>Draft genome sequencing of an Anaerocolumna strain isolated from anoxic soil subjected to BSD treatment.</title>
        <authorList>
            <person name="Uek A."/>
            <person name="Tonouchi A."/>
        </authorList>
    </citation>
    <scope>NUCLEOTIDE SEQUENCE [LARGE SCALE GENOMIC DNA]</scope>
    <source>
        <strain evidence="3 4">CTTW</strain>
    </source>
</reference>
<dbReference type="EMBL" id="AP023368">
    <property type="protein sequence ID" value="BCK01496.1"/>
    <property type="molecule type" value="Genomic_DNA"/>
</dbReference>
<sequence>MSHIKITWDLKDIRNVLLDYYGISAQYIETEELSEGEDNLNIKIVSDKYSYVLRCYNYTTDKEIDFELELINYLINKGFNTASIINSVNNGLYCIFCGIKAALFTFEEGNHMNNESLEDALLVTQLIANLHNTAINFSSEVYRSRNDMDRIKAIYKIDKTKIVDSKYNELLINIDNFIYSFKKSLEKNNKNLITGVIHHDANNTNVLFNEMTKNIILLDFDESHITYLINDIASLIHNWAMDENNMEINLDRATKIIQTYNLYRPLSNTEKKMIGDFVLLFQLADVCEYVTRSIIRHPDRLYPVENCYSYKVYKNLIKDLKWQEILSNSI</sequence>
<evidence type="ECO:0000313" key="3">
    <source>
        <dbReference type="EMBL" id="BCK01496.1"/>
    </source>
</evidence>
<dbReference type="Pfam" id="PF01636">
    <property type="entry name" value="APH"/>
    <property type="match status" value="1"/>
</dbReference>
<dbReference type="Proteomes" id="UP000515703">
    <property type="component" value="Chromosome"/>
</dbReference>
<feature type="domain" description="Aminoglycoside phosphotransferase" evidence="2">
    <location>
        <begin position="31"/>
        <end position="244"/>
    </location>
</feature>
<evidence type="ECO:0000313" key="4">
    <source>
        <dbReference type="Proteomes" id="UP000515703"/>
    </source>
</evidence>
<dbReference type="KEGG" id="acht:bsdcttw_45360"/>
<evidence type="ECO:0000259" key="2">
    <source>
        <dbReference type="Pfam" id="PF01636"/>
    </source>
</evidence>
<dbReference type="PANTHER" id="PTHR21064:SF6">
    <property type="entry name" value="AMINOGLYCOSIDE PHOSPHOTRANSFERASE DOMAIN-CONTAINING PROTEIN"/>
    <property type="match status" value="1"/>
</dbReference>
<evidence type="ECO:0000256" key="1">
    <source>
        <dbReference type="ARBA" id="ARBA00038240"/>
    </source>
</evidence>
<dbReference type="SUPFAM" id="SSF56112">
    <property type="entry name" value="Protein kinase-like (PK-like)"/>
    <property type="match status" value="1"/>
</dbReference>
<dbReference type="InterPro" id="IPR002575">
    <property type="entry name" value="Aminoglycoside_PTrfase"/>
</dbReference>
<gene>
    <name evidence="3" type="ORF">bsdcttw_45360</name>
</gene>
<reference evidence="3 4" key="2">
    <citation type="submission" date="2020-08" db="EMBL/GenBank/DDBJ databases">
        <authorList>
            <person name="Ueki A."/>
            <person name="Tonouchi A."/>
        </authorList>
    </citation>
    <scope>NUCLEOTIDE SEQUENCE [LARGE SCALE GENOMIC DNA]</scope>
    <source>
        <strain evidence="3 4">CTTW</strain>
    </source>
</reference>
<dbReference type="PANTHER" id="PTHR21064">
    <property type="entry name" value="AMINOGLYCOSIDE PHOSPHOTRANSFERASE DOMAIN-CONTAINING PROTEIN-RELATED"/>
    <property type="match status" value="1"/>
</dbReference>
<protein>
    <recommendedName>
        <fullName evidence="2">Aminoglycoside phosphotransferase domain-containing protein</fullName>
    </recommendedName>
</protein>
<dbReference type="Gene3D" id="3.90.1200.10">
    <property type="match status" value="1"/>
</dbReference>